<evidence type="ECO:0000256" key="5">
    <source>
        <dbReference type="ARBA" id="ARBA00022792"/>
    </source>
</evidence>
<feature type="repeat" description="Solcar" evidence="9">
    <location>
        <begin position="260"/>
        <end position="385"/>
    </location>
</feature>
<evidence type="ECO:0000256" key="1">
    <source>
        <dbReference type="ARBA" id="ARBA00004448"/>
    </source>
</evidence>
<dbReference type="OrthoDB" id="10266426at2759"/>
<dbReference type="Gene3D" id="1.50.40.10">
    <property type="entry name" value="Mitochondrial carrier domain"/>
    <property type="match status" value="2"/>
</dbReference>
<feature type="repeat" description="Solcar" evidence="9">
    <location>
        <begin position="151"/>
        <end position="245"/>
    </location>
</feature>
<evidence type="ECO:0000256" key="9">
    <source>
        <dbReference type="PROSITE-ProRule" id="PRU00282"/>
    </source>
</evidence>
<keyword evidence="4" id="KW-0677">Repeat</keyword>
<dbReference type="EMBL" id="KZ805597">
    <property type="protein sequence ID" value="PVH93315.1"/>
    <property type="molecule type" value="Genomic_DNA"/>
</dbReference>
<dbReference type="AlphaFoldDB" id="A0A2V1D5M5"/>
<dbReference type="InterPro" id="IPR023395">
    <property type="entry name" value="MCP_dom_sf"/>
</dbReference>
<dbReference type="InterPro" id="IPR018108">
    <property type="entry name" value="MCP_transmembrane"/>
</dbReference>
<keyword evidence="7" id="KW-0496">Mitochondrion</keyword>
<dbReference type="GO" id="GO:1990519">
    <property type="term" value="P:pyrimidine nucleotide import into mitochondrion"/>
    <property type="evidence" value="ECO:0007669"/>
    <property type="project" value="TreeGrafter"/>
</dbReference>
<reference evidence="12 13" key="1">
    <citation type="journal article" date="2018" name="Sci. Rep.">
        <title>Comparative genomics provides insights into the lifestyle and reveals functional heterogeneity of dark septate endophytic fungi.</title>
        <authorList>
            <person name="Knapp D.G."/>
            <person name="Nemeth J.B."/>
            <person name="Barry K."/>
            <person name="Hainaut M."/>
            <person name="Henrissat B."/>
            <person name="Johnson J."/>
            <person name="Kuo A."/>
            <person name="Lim J.H.P."/>
            <person name="Lipzen A."/>
            <person name="Nolan M."/>
            <person name="Ohm R.A."/>
            <person name="Tamas L."/>
            <person name="Grigoriev I.V."/>
            <person name="Spatafora J.W."/>
            <person name="Nagy L.G."/>
            <person name="Kovacs G.M."/>
        </authorList>
    </citation>
    <scope>NUCLEOTIDE SEQUENCE [LARGE SCALE GENOMIC DNA]</scope>
    <source>
        <strain evidence="12 13">DSE2036</strain>
    </source>
</reference>
<comment type="similarity">
    <text evidence="10">Belongs to the mitochondrial carrier (TC 2.A.29) family.</text>
</comment>
<dbReference type="GO" id="GO:0005743">
    <property type="term" value="C:mitochondrial inner membrane"/>
    <property type="evidence" value="ECO:0007669"/>
    <property type="project" value="UniProtKB-SubCell"/>
</dbReference>
<name>A0A2V1D5M5_9PLEO</name>
<evidence type="ECO:0000256" key="7">
    <source>
        <dbReference type="ARBA" id="ARBA00023128"/>
    </source>
</evidence>
<keyword evidence="5" id="KW-0999">Mitochondrion inner membrane</keyword>
<keyword evidence="13" id="KW-1185">Reference proteome</keyword>
<evidence type="ECO:0000256" key="8">
    <source>
        <dbReference type="ARBA" id="ARBA00023136"/>
    </source>
</evidence>
<evidence type="ECO:0000256" key="6">
    <source>
        <dbReference type="ARBA" id="ARBA00022989"/>
    </source>
</evidence>
<keyword evidence="3 9" id="KW-0812">Transmembrane</keyword>
<keyword evidence="2 10" id="KW-0813">Transport</keyword>
<feature type="repeat" description="Solcar" evidence="9">
    <location>
        <begin position="43"/>
        <end position="142"/>
    </location>
</feature>
<gene>
    <name evidence="12" type="ORF">DM02DRAFT_733182</name>
</gene>
<dbReference type="InterPro" id="IPR002067">
    <property type="entry name" value="MCP"/>
</dbReference>
<dbReference type="Pfam" id="PF00153">
    <property type="entry name" value="Mito_carr"/>
    <property type="match status" value="4"/>
</dbReference>
<dbReference type="InterPro" id="IPR049562">
    <property type="entry name" value="SLC25A33/36-like"/>
</dbReference>
<dbReference type="PROSITE" id="PS50920">
    <property type="entry name" value="SOLCAR"/>
    <property type="match status" value="3"/>
</dbReference>
<proteinExistence type="inferred from homology"/>
<dbReference type="GO" id="GO:0015218">
    <property type="term" value="F:pyrimidine nucleotide transmembrane transporter activity"/>
    <property type="evidence" value="ECO:0007669"/>
    <property type="project" value="InterPro"/>
</dbReference>
<evidence type="ECO:0000256" key="10">
    <source>
        <dbReference type="RuleBase" id="RU000488"/>
    </source>
</evidence>
<evidence type="ECO:0000256" key="11">
    <source>
        <dbReference type="SAM" id="MobiDB-lite"/>
    </source>
</evidence>
<dbReference type="PANTHER" id="PTHR45829">
    <property type="entry name" value="MITOCHONDRIAL CARRIER PROTEIN RIM2"/>
    <property type="match status" value="1"/>
</dbReference>
<comment type="subcellular location">
    <subcellularLocation>
        <location evidence="1">Mitochondrion inner membrane</location>
        <topology evidence="1">Multi-pass membrane protein</topology>
    </subcellularLocation>
</comment>
<keyword evidence="6" id="KW-1133">Transmembrane helix</keyword>
<organism evidence="12 13">
    <name type="scientific">Periconia macrospinosa</name>
    <dbReference type="NCBI Taxonomy" id="97972"/>
    <lineage>
        <taxon>Eukaryota</taxon>
        <taxon>Fungi</taxon>
        <taxon>Dikarya</taxon>
        <taxon>Ascomycota</taxon>
        <taxon>Pezizomycotina</taxon>
        <taxon>Dothideomycetes</taxon>
        <taxon>Pleosporomycetidae</taxon>
        <taxon>Pleosporales</taxon>
        <taxon>Massarineae</taxon>
        <taxon>Periconiaceae</taxon>
        <taxon>Periconia</taxon>
    </lineage>
</organism>
<dbReference type="PANTHER" id="PTHR45829:SF1">
    <property type="entry name" value="CARRIER PROTEIN, PUTATIVE (AFU_ORTHOLOGUE AFUA_4G06780)-RELATED"/>
    <property type="match status" value="1"/>
</dbReference>
<dbReference type="Proteomes" id="UP000244855">
    <property type="component" value="Unassembled WGS sequence"/>
</dbReference>
<evidence type="ECO:0000256" key="2">
    <source>
        <dbReference type="ARBA" id="ARBA00022448"/>
    </source>
</evidence>
<accession>A0A2V1D5M5</accession>
<dbReference type="SUPFAM" id="SSF103506">
    <property type="entry name" value="Mitochondrial carrier"/>
    <property type="match status" value="1"/>
</dbReference>
<dbReference type="PRINTS" id="PR00926">
    <property type="entry name" value="MITOCARRIER"/>
</dbReference>
<evidence type="ECO:0000313" key="13">
    <source>
        <dbReference type="Proteomes" id="UP000244855"/>
    </source>
</evidence>
<keyword evidence="8 9" id="KW-0472">Membrane</keyword>
<protein>
    <submittedName>
        <fullName evidence="12">Mitochondrial carrier</fullName>
    </submittedName>
</protein>
<evidence type="ECO:0000256" key="3">
    <source>
        <dbReference type="ARBA" id="ARBA00022692"/>
    </source>
</evidence>
<feature type="region of interest" description="Disordered" evidence="11">
    <location>
        <begin position="1"/>
        <end position="25"/>
    </location>
</feature>
<evidence type="ECO:0000256" key="4">
    <source>
        <dbReference type="ARBA" id="ARBA00022737"/>
    </source>
</evidence>
<sequence length="403" mass="44733">MPSKQQSPPRSSNEESTFLRARPIESDPPGSISYLEHVTALFSRDSIQAFAGASAGVASSVVACPLDVIKIRLQGREGLRLWSIDSISIRRPFQDRGLIGTARVIWREEGLRGMYCGLGPTAMGYIPTWTIFFTIYHRSNESLSGRLGPRTELTCSGISAAIAGTCSAILTNPLWVITTRLMSQNGVSSQHNANHHWRYKSTLDAALKIYRNEGIISFYSGLTPSLVGVTHLAIQFPLYEQLKRYLTGAGLGKRNEGESPKIPGILIASILSKVCASSATYPHEVIRTRLQRQQRIHPSFSLQRMAVRSDSEQPLDVSRLEERSCYSGRSGNRLRLRYRGLIGTFNTVLKEEGWRVLYAGMGTSMIRAVPASATTLLVYEIVVQSLYELKQEGQRKLELQKGL</sequence>
<feature type="compositionally biased region" description="Polar residues" evidence="11">
    <location>
        <begin position="1"/>
        <end position="16"/>
    </location>
</feature>
<evidence type="ECO:0000313" key="12">
    <source>
        <dbReference type="EMBL" id="PVH93315.1"/>
    </source>
</evidence>